<organism evidence="1 2">
    <name type="scientific">Dyadobacter fanqingshengii</name>
    <dbReference type="NCBI Taxonomy" id="2906443"/>
    <lineage>
        <taxon>Bacteria</taxon>
        <taxon>Pseudomonadati</taxon>
        <taxon>Bacteroidota</taxon>
        <taxon>Cytophagia</taxon>
        <taxon>Cytophagales</taxon>
        <taxon>Spirosomataceae</taxon>
        <taxon>Dyadobacter</taxon>
    </lineage>
</organism>
<dbReference type="Proteomes" id="UP001139700">
    <property type="component" value="Unassembled WGS sequence"/>
</dbReference>
<proteinExistence type="predicted"/>
<reference evidence="1" key="1">
    <citation type="submission" date="2021-12" db="EMBL/GenBank/DDBJ databases">
        <title>Novel species in genus Dyadobacter.</title>
        <authorList>
            <person name="Ma C."/>
        </authorList>
    </citation>
    <scope>NUCLEOTIDE SEQUENCE</scope>
    <source>
        <strain evidence="1">CY399</strain>
    </source>
</reference>
<sequence>MKALFSTENNSQFDALHMTLGNIYDCMGDYAASIEHYLLLSGSAVTLLMEFDYKPVIGIHHEALMEVQD</sequence>
<name>A0A9X1P8P8_9BACT</name>
<evidence type="ECO:0008006" key="3">
    <source>
        <dbReference type="Google" id="ProtNLM"/>
    </source>
</evidence>
<evidence type="ECO:0000313" key="1">
    <source>
        <dbReference type="EMBL" id="MCF0039719.1"/>
    </source>
</evidence>
<dbReference type="AlphaFoldDB" id="A0A9X1P8P8"/>
<dbReference type="RefSeq" id="WP_234612159.1">
    <property type="nucleotide sequence ID" value="NZ_JAJTTA010000002.1"/>
</dbReference>
<accession>A0A9X1P8P8</accession>
<gene>
    <name evidence="1" type="ORF">LXM24_06440</name>
</gene>
<dbReference type="EMBL" id="JAJTTA010000002">
    <property type="protein sequence ID" value="MCF0039719.1"/>
    <property type="molecule type" value="Genomic_DNA"/>
</dbReference>
<protein>
    <recommendedName>
        <fullName evidence="3">Tetratricopeptide repeat protein</fullName>
    </recommendedName>
</protein>
<comment type="caution">
    <text evidence="1">The sequence shown here is derived from an EMBL/GenBank/DDBJ whole genome shotgun (WGS) entry which is preliminary data.</text>
</comment>
<keyword evidence="2" id="KW-1185">Reference proteome</keyword>
<evidence type="ECO:0000313" key="2">
    <source>
        <dbReference type="Proteomes" id="UP001139700"/>
    </source>
</evidence>